<comment type="caution">
    <text evidence="1">The sequence shown here is derived from an EMBL/GenBank/DDBJ whole genome shotgun (WGS) entry which is preliminary data.</text>
</comment>
<accession>A0ACC1SXT7</accession>
<protein>
    <submittedName>
        <fullName evidence="1">Uncharacterized protein</fullName>
    </submittedName>
</protein>
<sequence>MSANDCISARGVSFLPEVPKFFDVLNNLWHPETNPEGIVNLGLAENALMHPELTEFINTNIRADSHALTYGDGFTGSKLVKEALCQFLNRQFKPFTPLVPSHLSVTAGVGNALECCAWSLFEHGDQVLVGRPYWTAFNYIFGIRAGYVHYSLSVACVSNQNSVGIREVSFGTVDPFSLEGVQEYEKEYMRALKEPKSVKAILLCSPHNPLGRCYSEQVLKAYMSLCGKLGLHLIVDEIYGLSVFENPEMDDPVPFTSILSINPDGLMDPRKVHAQWGFSKDFGATGLRIGCVISQANEIFLESLKSFSLFNFPSSLADKSAASFLMDQEYTEKYIASYRSRLAESYMHATQLFREHGIPYRRSNASLFLMVNLSAIAPKRSATDDDILTLLKKEKVHFTSGTGYYRSEETGWFRVVIAHPKYVLDEDLKCLCQDDDYLETQICCLHEQCDDGDREAAEGYGRSTCQGVGVTLPHGLTCPSLSASSSATATADNSESTKAAKTDSSSTSSTSADSDSDSKSDDDNDNDNDGSDDSDNGSSSSSGGGSSNSSNNHKTSDSGLKTGLGAGLGAGLPAVAGIIGAILFLMRRKKNEPAAPAPTAEVYQPPVGPNPTTFHAQPQYGQPGANYAYAPHQQAFSPHHAELGAVKPIEKNEAVEAGSTPVAPPVYELPPGHYQPQPELMGSTPPPVHELPPNHQQYPPPQAQHPQ</sequence>
<dbReference type="Proteomes" id="UP001148629">
    <property type="component" value="Unassembled WGS sequence"/>
</dbReference>
<keyword evidence="2" id="KW-1185">Reference proteome</keyword>
<dbReference type="EMBL" id="JANRMS010000049">
    <property type="protein sequence ID" value="KAJ3548410.1"/>
    <property type="molecule type" value="Genomic_DNA"/>
</dbReference>
<evidence type="ECO:0000313" key="2">
    <source>
        <dbReference type="Proteomes" id="UP001148629"/>
    </source>
</evidence>
<organism evidence="1 2">
    <name type="scientific">Fusarium decemcellulare</name>
    <dbReference type="NCBI Taxonomy" id="57161"/>
    <lineage>
        <taxon>Eukaryota</taxon>
        <taxon>Fungi</taxon>
        <taxon>Dikarya</taxon>
        <taxon>Ascomycota</taxon>
        <taxon>Pezizomycotina</taxon>
        <taxon>Sordariomycetes</taxon>
        <taxon>Hypocreomycetidae</taxon>
        <taxon>Hypocreales</taxon>
        <taxon>Nectriaceae</taxon>
        <taxon>Fusarium</taxon>
        <taxon>Fusarium decemcellulare species complex</taxon>
    </lineage>
</organism>
<proteinExistence type="predicted"/>
<evidence type="ECO:0000313" key="1">
    <source>
        <dbReference type="EMBL" id="KAJ3548410.1"/>
    </source>
</evidence>
<reference evidence="1" key="1">
    <citation type="submission" date="2022-08" db="EMBL/GenBank/DDBJ databases">
        <title>Genome Sequence of Fusarium decemcellulare.</title>
        <authorList>
            <person name="Buettner E."/>
        </authorList>
    </citation>
    <scope>NUCLEOTIDE SEQUENCE</scope>
    <source>
        <strain evidence="1">Babe19</strain>
    </source>
</reference>
<gene>
    <name evidence="1" type="ORF">NM208_g1012</name>
</gene>
<name>A0ACC1SXT7_9HYPO</name>